<dbReference type="HAMAP" id="MF_01201">
    <property type="entry name" value="Ala_racemase"/>
    <property type="match status" value="1"/>
</dbReference>
<dbReference type="Proteomes" id="UP000008467">
    <property type="component" value="Chromosome"/>
</dbReference>
<dbReference type="AlphaFoldDB" id="F2JJV8"/>
<dbReference type="PANTHER" id="PTHR30511">
    <property type="entry name" value="ALANINE RACEMASE"/>
    <property type="match status" value="1"/>
</dbReference>
<dbReference type="GO" id="GO:0005829">
    <property type="term" value="C:cytosol"/>
    <property type="evidence" value="ECO:0007669"/>
    <property type="project" value="TreeGrafter"/>
</dbReference>
<dbReference type="PRINTS" id="PR00992">
    <property type="entry name" value="ALARACEMASE"/>
</dbReference>
<dbReference type="InterPro" id="IPR029066">
    <property type="entry name" value="PLP-binding_barrel"/>
</dbReference>
<dbReference type="SUPFAM" id="SSF50621">
    <property type="entry name" value="Alanine racemase C-terminal domain-like"/>
    <property type="match status" value="1"/>
</dbReference>
<reference evidence="8 9" key="1">
    <citation type="journal article" date="2011" name="J. Bacteriol.">
        <title>Complete genome sequence of the cellulose-degrading bacterium Cellulosilyticum lentocellum.</title>
        <authorList>
            <consortium name="US DOE Joint Genome Institute"/>
            <person name="Miller D.A."/>
            <person name="Suen G."/>
            <person name="Bruce D."/>
            <person name="Copeland A."/>
            <person name="Cheng J.F."/>
            <person name="Detter C."/>
            <person name="Goodwin L.A."/>
            <person name="Han C.S."/>
            <person name="Hauser L.J."/>
            <person name="Land M.L."/>
            <person name="Lapidus A."/>
            <person name="Lucas S."/>
            <person name="Meincke L."/>
            <person name="Pitluck S."/>
            <person name="Tapia R."/>
            <person name="Teshima H."/>
            <person name="Woyke T."/>
            <person name="Fox B.G."/>
            <person name="Angert E.R."/>
            <person name="Currie C.R."/>
        </authorList>
    </citation>
    <scope>NUCLEOTIDE SEQUENCE [LARGE SCALE GENOMIC DNA]</scope>
    <source>
        <strain evidence="9">ATCC 49066 / DSM 5427 / NCIMB 11756 / RHM5</strain>
    </source>
</reference>
<evidence type="ECO:0000256" key="2">
    <source>
        <dbReference type="ARBA" id="ARBA00022898"/>
    </source>
</evidence>
<feature type="binding site" evidence="4 6">
    <location>
        <position position="320"/>
    </location>
    <ligand>
        <name>substrate</name>
    </ligand>
</feature>
<comment type="similarity">
    <text evidence="4">Belongs to the alanine racemase family.</text>
</comment>
<keyword evidence="9" id="KW-1185">Reference proteome</keyword>
<feature type="active site" description="Proton acceptor; specific for D-alanine" evidence="4">
    <location>
        <position position="44"/>
    </location>
</feature>
<dbReference type="EC" id="5.1.1.1" evidence="4"/>
<evidence type="ECO:0000256" key="1">
    <source>
        <dbReference type="ARBA" id="ARBA00001933"/>
    </source>
</evidence>
<dbReference type="InterPro" id="IPR000821">
    <property type="entry name" value="Ala_racemase"/>
</dbReference>
<keyword evidence="2 4" id="KW-0663">Pyridoxal phosphate</keyword>
<feature type="domain" description="Alanine racemase C-terminal" evidence="7">
    <location>
        <begin position="250"/>
        <end position="379"/>
    </location>
</feature>
<dbReference type="Pfam" id="PF01168">
    <property type="entry name" value="Ala_racemase_N"/>
    <property type="match status" value="1"/>
</dbReference>
<keyword evidence="3 4" id="KW-0413">Isomerase</keyword>
<feature type="modified residue" description="N6-(pyridoxal phosphate)lysine" evidence="4 5">
    <location>
        <position position="44"/>
    </location>
</feature>
<dbReference type="PANTHER" id="PTHR30511:SF0">
    <property type="entry name" value="ALANINE RACEMASE, CATABOLIC-RELATED"/>
    <property type="match status" value="1"/>
</dbReference>
<dbReference type="Gene3D" id="3.20.20.10">
    <property type="entry name" value="Alanine racemase"/>
    <property type="match status" value="1"/>
</dbReference>
<evidence type="ECO:0000259" key="7">
    <source>
        <dbReference type="SMART" id="SM01005"/>
    </source>
</evidence>
<dbReference type="KEGG" id="cle:Clole_1514"/>
<dbReference type="EMBL" id="CP002582">
    <property type="protein sequence ID" value="ADZ83240.1"/>
    <property type="molecule type" value="Genomic_DNA"/>
</dbReference>
<evidence type="ECO:0000256" key="3">
    <source>
        <dbReference type="ARBA" id="ARBA00023235"/>
    </source>
</evidence>
<dbReference type="STRING" id="642492.Clole_1514"/>
<proteinExistence type="inferred from homology"/>
<dbReference type="GO" id="GO:0030170">
    <property type="term" value="F:pyridoxal phosphate binding"/>
    <property type="evidence" value="ECO:0007669"/>
    <property type="project" value="UniProtKB-UniRule"/>
</dbReference>
<comment type="function">
    <text evidence="4">Catalyzes the interconversion of L-alanine and D-alanine. May also act on other amino acids.</text>
</comment>
<name>F2JJV8_CELLD</name>
<dbReference type="GO" id="GO:0030632">
    <property type="term" value="P:D-alanine biosynthetic process"/>
    <property type="evidence" value="ECO:0007669"/>
    <property type="project" value="UniProtKB-UniRule"/>
</dbReference>
<dbReference type="PROSITE" id="PS00395">
    <property type="entry name" value="ALANINE_RACEMASE"/>
    <property type="match status" value="1"/>
</dbReference>
<comment type="pathway">
    <text evidence="4">Amino-acid biosynthesis; D-alanine biosynthesis; D-alanine from L-alanine: step 1/1.</text>
</comment>
<dbReference type="NCBIfam" id="NF033131">
    <property type="entry name" value="vanT-G-Cterm"/>
    <property type="match status" value="1"/>
</dbReference>
<evidence type="ECO:0000313" key="8">
    <source>
        <dbReference type="EMBL" id="ADZ83240.1"/>
    </source>
</evidence>
<organism evidence="8 9">
    <name type="scientific">Cellulosilyticum lentocellum (strain ATCC 49066 / DSM 5427 / NCIMB 11756 / RHM5)</name>
    <name type="common">Clostridium lentocellum</name>
    <dbReference type="NCBI Taxonomy" id="642492"/>
    <lineage>
        <taxon>Bacteria</taxon>
        <taxon>Bacillati</taxon>
        <taxon>Bacillota</taxon>
        <taxon>Clostridia</taxon>
        <taxon>Lachnospirales</taxon>
        <taxon>Cellulosilyticaceae</taxon>
        <taxon>Cellulosilyticum</taxon>
    </lineage>
</organism>
<evidence type="ECO:0000313" key="9">
    <source>
        <dbReference type="Proteomes" id="UP000008467"/>
    </source>
</evidence>
<gene>
    <name evidence="8" type="ordered locus">Clole_1514</name>
</gene>
<sequence length="379" mass="42326">MSNSKVNIELLRAYSEINLSNLEHNLGQLQEQLPAMCKVIAVVKADAYGHGAVQVSRHLQRLGIEHFAVASIDEAIELRINQIEGEILVLGYTPIGRREDLIYYHITQALIDESYAEKISKGKGRLRVHIKLDTGMNRLGLRATNLDALMAIYRKENLEITGTFSHLSRADSLCDEDKSFTEYQIKTFYEIIGSLKKNHIEVGKTHLQSSYGIINYPQIKCDLARPGILLYGVSSNPEENIAERLDVRPVLSLRAKVGSIKHVDKGETVGYGNHFKVEKESVIAIVTIGYADGYPRYLSKRGCKVLIRGREVPIIGNVCMDQMIVDVTSLNDIKVGSQVTLIGKDEEAYLSVNQISLLTNTINNETLTGIGQRVKKVYI</sequence>
<accession>F2JJV8</accession>
<evidence type="ECO:0000256" key="5">
    <source>
        <dbReference type="PIRSR" id="PIRSR600821-50"/>
    </source>
</evidence>
<evidence type="ECO:0000256" key="6">
    <source>
        <dbReference type="PIRSR" id="PIRSR600821-52"/>
    </source>
</evidence>
<comment type="cofactor">
    <cofactor evidence="1 4 5">
        <name>pyridoxal 5'-phosphate</name>
        <dbReference type="ChEBI" id="CHEBI:597326"/>
    </cofactor>
</comment>
<dbReference type="InterPro" id="IPR020622">
    <property type="entry name" value="Ala_racemase_pyridoxalP-BS"/>
</dbReference>
<dbReference type="RefSeq" id="WP_013656538.1">
    <property type="nucleotide sequence ID" value="NC_015275.1"/>
</dbReference>
<dbReference type="FunFam" id="3.20.20.10:FF:000002">
    <property type="entry name" value="Alanine racemase"/>
    <property type="match status" value="1"/>
</dbReference>
<dbReference type="HOGENOM" id="CLU_028393_2_2_9"/>
<dbReference type="SMART" id="SM01005">
    <property type="entry name" value="Ala_racemase_C"/>
    <property type="match status" value="1"/>
</dbReference>
<dbReference type="InterPro" id="IPR001608">
    <property type="entry name" value="Ala_racemase_N"/>
</dbReference>
<dbReference type="NCBIfam" id="TIGR00492">
    <property type="entry name" value="alr"/>
    <property type="match status" value="1"/>
</dbReference>
<feature type="active site" description="Proton acceptor; specific for L-alanine" evidence="4">
    <location>
        <position position="271"/>
    </location>
</feature>
<dbReference type="InterPro" id="IPR011079">
    <property type="entry name" value="Ala_racemase_C"/>
</dbReference>
<dbReference type="SUPFAM" id="SSF51419">
    <property type="entry name" value="PLP-binding barrel"/>
    <property type="match status" value="1"/>
</dbReference>
<comment type="catalytic activity">
    <reaction evidence="4">
        <text>L-alanine = D-alanine</text>
        <dbReference type="Rhea" id="RHEA:20249"/>
        <dbReference type="ChEBI" id="CHEBI:57416"/>
        <dbReference type="ChEBI" id="CHEBI:57972"/>
        <dbReference type="EC" id="5.1.1.1"/>
    </reaction>
</comment>
<protein>
    <recommendedName>
        <fullName evidence="4">Alanine racemase</fullName>
        <ecNumber evidence="4">5.1.1.1</ecNumber>
    </recommendedName>
</protein>
<dbReference type="GO" id="GO:0008784">
    <property type="term" value="F:alanine racemase activity"/>
    <property type="evidence" value="ECO:0007669"/>
    <property type="project" value="UniProtKB-UniRule"/>
</dbReference>
<dbReference type="InterPro" id="IPR009006">
    <property type="entry name" value="Ala_racemase/Decarboxylase_C"/>
</dbReference>
<dbReference type="UniPathway" id="UPA00042">
    <property type="reaction ID" value="UER00497"/>
</dbReference>
<dbReference type="Gene3D" id="2.40.37.10">
    <property type="entry name" value="Lyase, Ornithine Decarboxylase, Chain A, domain 1"/>
    <property type="match status" value="1"/>
</dbReference>
<dbReference type="eggNOG" id="COG0787">
    <property type="taxonomic scope" value="Bacteria"/>
</dbReference>
<feature type="binding site" evidence="4 6">
    <location>
        <position position="138"/>
    </location>
    <ligand>
        <name>substrate</name>
    </ligand>
</feature>
<dbReference type="Pfam" id="PF00842">
    <property type="entry name" value="Ala_racemase_C"/>
    <property type="match status" value="1"/>
</dbReference>
<evidence type="ECO:0000256" key="4">
    <source>
        <dbReference type="HAMAP-Rule" id="MF_01201"/>
    </source>
</evidence>